<sequence length="293" mass="32508">MLIQMHSTKEGYRLVKLASGVHSVHSLAHRETFHPVIGPVAEAEALYVKQLHLPERMATHTGEFVIWDVGLGAAANVLTVLKATRAATCPLRIISFDHTIAPLQFALDHATDLGYFTGYESAVDDFLKHQRATFTDGSRTVNWELHLGDFPTFVTQTLANTAGKPPAPHAILFDAFSPAKNPAMWTQPLFANLFRLLDPQRPCALPTYSRSTMLRVSLLLADFYVGAGHATGEKEETTIAANSLDLISEPLDKTWLKRAQNSTSAEPMWEPSYRQAPLAPATWEKLQQHPQFK</sequence>
<gene>
    <name evidence="2" type="ORF">Cflav_PD1596</name>
</gene>
<protein>
    <recommendedName>
        <fullName evidence="1">MnmC-like methyltransferase domain-containing protein</fullName>
    </recommendedName>
</protein>
<evidence type="ECO:0000259" key="1">
    <source>
        <dbReference type="Pfam" id="PF05430"/>
    </source>
</evidence>
<evidence type="ECO:0000313" key="3">
    <source>
        <dbReference type="Proteomes" id="UP000003688"/>
    </source>
</evidence>
<organism evidence="2 3">
    <name type="scientific">Pedosphaera parvula (strain Ellin514)</name>
    <dbReference type="NCBI Taxonomy" id="320771"/>
    <lineage>
        <taxon>Bacteria</taxon>
        <taxon>Pseudomonadati</taxon>
        <taxon>Verrucomicrobiota</taxon>
        <taxon>Pedosphaerae</taxon>
        <taxon>Pedosphaerales</taxon>
        <taxon>Pedosphaeraceae</taxon>
        <taxon>Pedosphaera</taxon>
    </lineage>
</organism>
<proteinExistence type="predicted"/>
<dbReference type="InterPro" id="IPR008471">
    <property type="entry name" value="MnmC-like_methylTransf"/>
</dbReference>
<name>B9XLX6_PEDPL</name>
<comment type="caution">
    <text evidence="2">The sequence shown here is derived from an EMBL/GenBank/DDBJ whole genome shotgun (WGS) entry which is preliminary data.</text>
</comment>
<accession>B9XLX6</accession>
<dbReference type="Proteomes" id="UP000003688">
    <property type="component" value="Unassembled WGS sequence"/>
</dbReference>
<dbReference type="GO" id="GO:0016645">
    <property type="term" value="F:oxidoreductase activity, acting on the CH-NH group of donors"/>
    <property type="evidence" value="ECO:0007669"/>
    <property type="project" value="InterPro"/>
</dbReference>
<dbReference type="STRING" id="320771.Cflav_PD1596"/>
<evidence type="ECO:0000313" key="2">
    <source>
        <dbReference type="EMBL" id="EEF59104.1"/>
    </source>
</evidence>
<dbReference type="EMBL" id="ABOX02000032">
    <property type="protein sequence ID" value="EEF59104.1"/>
    <property type="molecule type" value="Genomic_DNA"/>
</dbReference>
<reference evidence="2 3" key="1">
    <citation type="journal article" date="2011" name="J. Bacteriol.">
        <title>Genome sequence of 'Pedosphaera parvula' Ellin514, an aerobic Verrucomicrobial isolate from pasture soil.</title>
        <authorList>
            <person name="Kant R."/>
            <person name="van Passel M.W."/>
            <person name="Sangwan P."/>
            <person name="Palva A."/>
            <person name="Lucas S."/>
            <person name="Copeland A."/>
            <person name="Lapidus A."/>
            <person name="Glavina Del Rio T."/>
            <person name="Dalin E."/>
            <person name="Tice H."/>
            <person name="Bruce D."/>
            <person name="Goodwin L."/>
            <person name="Pitluck S."/>
            <person name="Chertkov O."/>
            <person name="Larimer F.W."/>
            <person name="Land M.L."/>
            <person name="Hauser L."/>
            <person name="Brettin T.S."/>
            <person name="Detter J.C."/>
            <person name="Han S."/>
            <person name="de Vos W.M."/>
            <person name="Janssen P.H."/>
            <person name="Smidt H."/>
        </authorList>
    </citation>
    <scope>NUCLEOTIDE SEQUENCE [LARGE SCALE GENOMIC DNA]</scope>
    <source>
        <strain evidence="2 3">Ellin514</strain>
    </source>
</reference>
<dbReference type="Pfam" id="PF05430">
    <property type="entry name" value="Methyltransf_30"/>
    <property type="match status" value="1"/>
</dbReference>
<keyword evidence="3" id="KW-1185">Reference proteome</keyword>
<dbReference type="Gene3D" id="3.40.50.150">
    <property type="entry name" value="Vaccinia Virus protein VP39"/>
    <property type="match status" value="1"/>
</dbReference>
<dbReference type="AlphaFoldDB" id="B9XLX6"/>
<dbReference type="InterPro" id="IPR029063">
    <property type="entry name" value="SAM-dependent_MTases_sf"/>
</dbReference>
<feature type="domain" description="MnmC-like methyltransferase" evidence="1">
    <location>
        <begin position="138"/>
        <end position="241"/>
    </location>
</feature>